<dbReference type="PANTHER" id="PTHR35579">
    <property type="entry name" value="CRISPR SYSTEM CMS ENDORIBONUCLEASE CSM3"/>
    <property type="match status" value="1"/>
</dbReference>
<gene>
    <name evidence="3" type="ORF">IAC96_04845</name>
</gene>
<dbReference type="InterPro" id="IPR005537">
    <property type="entry name" value="RAMP_III_fam"/>
</dbReference>
<sequence length="656" mass="76474">MGKTQDSKRIRKEKQKGYVGAPYNFIPIVKDTYDYEKNKKKRADHDEMKEELLSGCIHYTIEAKTPIIVDGGEKDSNDISTGEFYKDVKGRYAIPGSSIRGLVRNNAQILSFSDVTEEIDDYKLMYRSVASGAEKDYYNGILGAESVKNGKSRISVLKNVKAGYIRKNENYYDIYSTKLDKIGKIYGERNYYVISEREVIEDYHKYKQKSQFSYLFSDDFGHVMQYTEDCEFIEDPKSKNHYIAKEERMFNGAQNGSYLPYYDKVSYNVNEDKITAINASGKLEKEGCILSSGAMNKKKVFYIIPEIDEMKKAKSIPPNDVETFRRDFENKKTQLVKGSEEFFNLPENSDDIKPVFYIDYGGKRYFGFTPRLRLFYGYNVKKGFKQTSTKIDYCKAMFGTSVKKNQYKSRLSFQDAYVCNEEDVQEMNSVRKILASPKPTSYLDYIEKENENKRKEFIVTYNDKDFQLRGFKQYWLKKEIDEVGGRLRENEKVGSVFSPLPKGTVFSGKVRFHNLQKDELGLLLWSIALNKESEQNIGKAKAYGFGRIKITINKLELFDLEDAYNLDEFSFKPVKEEIGESYIQDFKEEMKRWLKKEIEEMPNIQDFFSMKDSSKIPGNDQTRYMSIDNDEYQERVNNNIPLPTIKEVIEKGTKKK</sequence>
<accession>A0A9D1JD83</accession>
<reference evidence="3" key="2">
    <citation type="journal article" date="2021" name="PeerJ">
        <title>Extensive microbial diversity within the chicken gut microbiome revealed by metagenomics and culture.</title>
        <authorList>
            <person name="Gilroy R."/>
            <person name="Ravi A."/>
            <person name="Getino M."/>
            <person name="Pursley I."/>
            <person name="Horton D.L."/>
            <person name="Alikhan N.F."/>
            <person name="Baker D."/>
            <person name="Gharbi K."/>
            <person name="Hall N."/>
            <person name="Watson M."/>
            <person name="Adriaenssens E.M."/>
            <person name="Foster-Nyarko E."/>
            <person name="Jarju S."/>
            <person name="Secka A."/>
            <person name="Antonio M."/>
            <person name="Oren A."/>
            <person name="Chaudhuri R.R."/>
            <person name="La Ragione R."/>
            <person name="Hildebrand F."/>
            <person name="Pallen M.J."/>
        </authorList>
    </citation>
    <scope>NUCLEOTIDE SEQUENCE</scope>
    <source>
        <strain evidence="3">ChiW13-3771</strain>
    </source>
</reference>
<dbReference type="Proteomes" id="UP000824201">
    <property type="component" value="Unassembled WGS sequence"/>
</dbReference>
<dbReference type="PANTHER" id="PTHR35579:SF6">
    <property type="entry name" value="DUF324 DOMAIN-CONTAINING PROTEIN"/>
    <property type="match status" value="1"/>
</dbReference>
<evidence type="ECO:0000313" key="4">
    <source>
        <dbReference type="Proteomes" id="UP000824201"/>
    </source>
</evidence>
<dbReference type="AlphaFoldDB" id="A0A9D1JD83"/>
<evidence type="ECO:0000259" key="2">
    <source>
        <dbReference type="Pfam" id="PF03787"/>
    </source>
</evidence>
<name>A0A9D1JD83_9FIRM</name>
<dbReference type="EMBL" id="DVHN01000052">
    <property type="protein sequence ID" value="HIR88261.1"/>
    <property type="molecule type" value="Genomic_DNA"/>
</dbReference>
<evidence type="ECO:0000313" key="3">
    <source>
        <dbReference type="EMBL" id="HIR88261.1"/>
    </source>
</evidence>
<protein>
    <submittedName>
        <fullName evidence="3">TIGR03986 family CRISPR-associated RAMP protein</fullName>
    </submittedName>
</protein>
<feature type="domain" description="CRISPR type III-associated protein" evidence="2">
    <location>
        <begin position="60"/>
        <end position="208"/>
    </location>
</feature>
<dbReference type="Pfam" id="PF03787">
    <property type="entry name" value="RAMPs"/>
    <property type="match status" value="1"/>
</dbReference>
<proteinExistence type="predicted"/>
<keyword evidence="1" id="KW-0051">Antiviral defense</keyword>
<comment type="caution">
    <text evidence="3">The sequence shown here is derived from an EMBL/GenBank/DDBJ whole genome shotgun (WGS) entry which is preliminary data.</text>
</comment>
<reference evidence="3" key="1">
    <citation type="submission" date="2020-10" db="EMBL/GenBank/DDBJ databases">
        <authorList>
            <person name="Gilroy R."/>
        </authorList>
    </citation>
    <scope>NUCLEOTIDE SEQUENCE</scope>
    <source>
        <strain evidence="3">ChiW13-3771</strain>
    </source>
</reference>
<dbReference type="InterPro" id="IPR052216">
    <property type="entry name" value="CRISPR_Csm3_endoribonuclease"/>
</dbReference>
<dbReference type="GO" id="GO:0051607">
    <property type="term" value="P:defense response to virus"/>
    <property type="evidence" value="ECO:0007669"/>
    <property type="project" value="UniProtKB-KW"/>
</dbReference>
<dbReference type="InterPro" id="IPR023825">
    <property type="entry name" value="CRISPR-assoc_RAMP_BGP1436"/>
</dbReference>
<organism evidence="3 4">
    <name type="scientific">Candidatus Fimimorpha faecalis</name>
    <dbReference type="NCBI Taxonomy" id="2840824"/>
    <lineage>
        <taxon>Bacteria</taxon>
        <taxon>Bacillati</taxon>
        <taxon>Bacillota</taxon>
        <taxon>Clostridia</taxon>
        <taxon>Eubacteriales</taxon>
        <taxon>Candidatus Fimimorpha</taxon>
    </lineage>
</organism>
<evidence type="ECO:0000256" key="1">
    <source>
        <dbReference type="ARBA" id="ARBA00023118"/>
    </source>
</evidence>
<dbReference type="NCBIfam" id="TIGR03986">
    <property type="entry name" value="TIGR03986 family CRISPR-associated RAMP protein"/>
    <property type="match status" value="1"/>
</dbReference>